<feature type="compositionally biased region" description="Low complexity" evidence="2">
    <location>
        <begin position="316"/>
        <end position="333"/>
    </location>
</feature>
<feature type="region of interest" description="Disordered" evidence="2">
    <location>
        <begin position="315"/>
        <end position="367"/>
    </location>
</feature>
<feature type="compositionally biased region" description="Basic and acidic residues" evidence="2">
    <location>
        <begin position="807"/>
        <end position="826"/>
    </location>
</feature>
<dbReference type="SUPFAM" id="SSF50729">
    <property type="entry name" value="PH domain-like"/>
    <property type="match status" value="1"/>
</dbReference>
<dbReference type="EMBL" id="JAYKXP010000052">
    <property type="protein sequence ID" value="KAK7035481.1"/>
    <property type="molecule type" value="Genomic_DNA"/>
</dbReference>
<evidence type="ECO:0000256" key="1">
    <source>
        <dbReference type="SAM" id="Coils"/>
    </source>
</evidence>
<comment type="caution">
    <text evidence="3">The sequence shown here is derived from an EMBL/GenBank/DDBJ whole genome shotgun (WGS) entry which is preliminary data.</text>
</comment>
<evidence type="ECO:0000256" key="2">
    <source>
        <dbReference type="SAM" id="MobiDB-lite"/>
    </source>
</evidence>
<feature type="compositionally biased region" description="Low complexity" evidence="2">
    <location>
        <begin position="513"/>
        <end position="528"/>
    </location>
</feature>
<keyword evidence="4" id="KW-1185">Reference proteome</keyword>
<gene>
    <name evidence="3" type="ORF">VNI00_011774</name>
</gene>
<feature type="region of interest" description="Disordered" evidence="2">
    <location>
        <begin position="795"/>
        <end position="826"/>
    </location>
</feature>
<dbReference type="AlphaFoldDB" id="A0AAW0CC32"/>
<accession>A0AAW0CC32</accession>
<reference evidence="3 4" key="1">
    <citation type="submission" date="2024-01" db="EMBL/GenBank/DDBJ databases">
        <title>A draft genome for a cacao thread blight-causing isolate of Paramarasmius palmivorus.</title>
        <authorList>
            <person name="Baruah I.K."/>
            <person name="Bukari Y."/>
            <person name="Amoako-Attah I."/>
            <person name="Meinhardt L.W."/>
            <person name="Bailey B.A."/>
            <person name="Cohen S.P."/>
        </authorList>
    </citation>
    <scope>NUCLEOTIDE SEQUENCE [LARGE SCALE GENOMIC DNA]</scope>
    <source>
        <strain evidence="3 4">GH-12</strain>
    </source>
</reference>
<evidence type="ECO:0000313" key="4">
    <source>
        <dbReference type="Proteomes" id="UP001383192"/>
    </source>
</evidence>
<evidence type="ECO:0008006" key="5">
    <source>
        <dbReference type="Google" id="ProtNLM"/>
    </source>
</evidence>
<dbReference type="Proteomes" id="UP001383192">
    <property type="component" value="Unassembled WGS sequence"/>
</dbReference>
<organism evidence="3 4">
    <name type="scientific">Paramarasmius palmivorus</name>
    <dbReference type="NCBI Taxonomy" id="297713"/>
    <lineage>
        <taxon>Eukaryota</taxon>
        <taxon>Fungi</taxon>
        <taxon>Dikarya</taxon>
        <taxon>Basidiomycota</taxon>
        <taxon>Agaricomycotina</taxon>
        <taxon>Agaricomycetes</taxon>
        <taxon>Agaricomycetidae</taxon>
        <taxon>Agaricales</taxon>
        <taxon>Marasmiineae</taxon>
        <taxon>Marasmiaceae</taxon>
        <taxon>Paramarasmius</taxon>
    </lineage>
</organism>
<sequence length="826" mass="92060">MAVIHVLTDALMMGPRSMDDSPSARQLITRYESLHHSPYATERTANLLRQLPSPSGNKKDKSPVRQSFRNLMGLLKKANNKLKLDSSKRESIQVITPFVDNSVPTPEASASPLEPGVLPSSLLYLSRSQYRSWIHCTATLEESRIQLAWQITGGDTDYHHIPLKNCTDVRSLSPDQLAAEEKALLVSHADCGNENLKLFEICYQDQCNELFALDTTRERARWISAIWDNVLAAQEAKSVYRQTLISPTNDHFDSVTRSTLNVTKPLPEITERNLPPPPEELPVMIANTTADANFVNNPKVGLKLSLRALEIPDRQSSPSLSVRSSVSPSKSPSIANLSNRSVVKQRLAQIERQHSGQTSSVPLSPPFNAPCLERHLMQRHDSAGSTGADSIFSIYGQEDLSDSPTTASPTSPHRSGSSSSANIAPQIKAIQDRLLRLADREQLDDKFLSLQLNVQNVPREVASIVHSKNQNITAALDQIRSSISNVDGKADHTRTTLRSIENQLEDLRNRPLSQPYSTSNQQTSPSSNDDAHKILEALEAVKKLMATEFSTVLQKLDEVSSRNSQILQKSITIEGKGTAAEEQTAEMLKILQREEEHRNVQAQQQTDSVRYLNELNIWLEAFVSNGTSHIQGMSGDLKQLCDTLGAGEPSEKGIISDFRQVVQEARLREQHAATLQETINSISTHLNSSIGHFISPQIMADMMNQHRVAHEDLLKALTAELSEEIRGERLRFVEAMKEATAINVSGHVEDLKRQLKHEVQGMAQEVNRLYRERQDVENQIADLFAFYAKQKSGGGALPMIMPPRSDPLADPRYARPDRRRQETGYQ</sequence>
<feature type="coiled-coil region" evidence="1">
    <location>
        <begin position="752"/>
        <end position="779"/>
    </location>
</feature>
<feature type="region of interest" description="Disordered" evidence="2">
    <location>
        <begin position="507"/>
        <end position="529"/>
    </location>
</feature>
<feature type="compositionally biased region" description="Low complexity" evidence="2">
    <location>
        <begin position="403"/>
        <end position="420"/>
    </location>
</feature>
<evidence type="ECO:0000313" key="3">
    <source>
        <dbReference type="EMBL" id="KAK7035481.1"/>
    </source>
</evidence>
<protein>
    <recommendedName>
        <fullName evidence="5">PH domain-containing protein</fullName>
    </recommendedName>
</protein>
<keyword evidence="1" id="KW-0175">Coiled coil</keyword>
<feature type="region of interest" description="Disordered" evidence="2">
    <location>
        <begin position="398"/>
        <end position="424"/>
    </location>
</feature>
<proteinExistence type="predicted"/>
<name>A0AAW0CC32_9AGAR</name>